<protein>
    <submittedName>
        <fullName evidence="4">Response regulator</fullName>
    </submittedName>
</protein>
<dbReference type="InterPro" id="IPR011006">
    <property type="entry name" value="CheY-like_superfamily"/>
</dbReference>
<dbReference type="SUPFAM" id="SSF52172">
    <property type="entry name" value="CheY-like"/>
    <property type="match status" value="1"/>
</dbReference>
<dbReference type="AlphaFoldDB" id="A0A7M3MHG3"/>
<organism evidence="4 5">
    <name type="scientific">Oceanidesulfovibrio indonesiensis</name>
    <dbReference type="NCBI Taxonomy" id="54767"/>
    <lineage>
        <taxon>Bacteria</taxon>
        <taxon>Pseudomonadati</taxon>
        <taxon>Thermodesulfobacteriota</taxon>
        <taxon>Desulfovibrionia</taxon>
        <taxon>Desulfovibrionales</taxon>
        <taxon>Desulfovibrionaceae</taxon>
        <taxon>Oceanidesulfovibrio</taxon>
    </lineage>
</organism>
<dbReference type="PANTHER" id="PTHR44591:SF3">
    <property type="entry name" value="RESPONSE REGULATORY DOMAIN-CONTAINING PROTEIN"/>
    <property type="match status" value="1"/>
</dbReference>
<evidence type="ECO:0000259" key="3">
    <source>
        <dbReference type="PROSITE" id="PS50110"/>
    </source>
</evidence>
<gene>
    <name evidence="4" type="ORF">DPQ33_04335</name>
</gene>
<dbReference type="GO" id="GO:0000160">
    <property type="term" value="P:phosphorelay signal transduction system"/>
    <property type="evidence" value="ECO:0007669"/>
    <property type="project" value="InterPro"/>
</dbReference>
<dbReference type="InterPro" id="IPR001789">
    <property type="entry name" value="Sig_transdc_resp-reg_receiver"/>
</dbReference>
<dbReference type="PANTHER" id="PTHR44591">
    <property type="entry name" value="STRESS RESPONSE REGULATOR PROTEIN 1"/>
    <property type="match status" value="1"/>
</dbReference>
<sequence length="154" mass="16591">MRATDGSRRTPIGDNAVKQTVLVIDDALMIREMLRKVLESEGLDVIEASDGEEALRVADEHRPDICIVDVFLPKRGGLSVMSELAKRIGAGRIIAITGGENFDAQTVLELAQPLEVADALAKPIDINKLLNSVRRILPDARPRSGNNGDSPANA</sequence>
<feature type="modified residue" description="4-aspartylphosphate" evidence="2">
    <location>
        <position position="69"/>
    </location>
</feature>
<name>A0A7M3MHG3_9BACT</name>
<evidence type="ECO:0000313" key="5">
    <source>
        <dbReference type="Proteomes" id="UP000448292"/>
    </source>
</evidence>
<dbReference type="Proteomes" id="UP000448292">
    <property type="component" value="Unassembled WGS sequence"/>
</dbReference>
<evidence type="ECO:0000313" key="4">
    <source>
        <dbReference type="EMBL" id="TVM18941.1"/>
    </source>
</evidence>
<reference evidence="4 5" key="1">
    <citation type="submission" date="2018-06" db="EMBL/GenBank/DDBJ databases">
        <title>Complete genome of Desulfovibrio indonesiensis P37SLT.</title>
        <authorList>
            <person name="Crispim J.S."/>
            <person name="Vidigal P.M.P."/>
            <person name="Silva L.C.F."/>
            <person name="Laguardia C.N."/>
            <person name="Araujo L.C."/>
            <person name="Dias R.S."/>
            <person name="Sousa M.P."/>
            <person name="Paula S.O."/>
            <person name="Silva C."/>
        </authorList>
    </citation>
    <scope>NUCLEOTIDE SEQUENCE [LARGE SCALE GENOMIC DNA]</scope>
    <source>
        <strain evidence="4 5">P37SLT</strain>
    </source>
</reference>
<dbReference type="PROSITE" id="PS50110">
    <property type="entry name" value="RESPONSE_REGULATORY"/>
    <property type="match status" value="1"/>
</dbReference>
<keyword evidence="1 2" id="KW-0597">Phosphoprotein</keyword>
<comment type="caution">
    <text evidence="4">The sequence shown here is derived from an EMBL/GenBank/DDBJ whole genome shotgun (WGS) entry which is preliminary data.</text>
</comment>
<dbReference type="EMBL" id="QMIE01000003">
    <property type="protein sequence ID" value="TVM18941.1"/>
    <property type="molecule type" value="Genomic_DNA"/>
</dbReference>
<dbReference type="Gene3D" id="3.40.50.2300">
    <property type="match status" value="1"/>
</dbReference>
<dbReference type="OrthoDB" id="9794815at2"/>
<accession>A0A7M3MHG3</accession>
<dbReference type="InterPro" id="IPR050595">
    <property type="entry name" value="Bact_response_regulator"/>
</dbReference>
<feature type="domain" description="Response regulatory" evidence="3">
    <location>
        <begin position="20"/>
        <end position="137"/>
    </location>
</feature>
<dbReference type="SMART" id="SM00448">
    <property type="entry name" value="REC"/>
    <property type="match status" value="1"/>
</dbReference>
<dbReference type="Pfam" id="PF00072">
    <property type="entry name" value="Response_reg"/>
    <property type="match status" value="1"/>
</dbReference>
<evidence type="ECO:0000256" key="1">
    <source>
        <dbReference type="ARBA" id="ARBA00022553"/>
    </source>
</evidence>
<proteinExistence type="predicted"/>
<keyword evidence="5" id="KW-1185">Reference proteome</keyword>
<evidence type="ECO:0000256" key="2">
    <source>
        <dbReference type="PROSITE-ProRule" id="PRU00169"/>
    </source>
</evidence>